<dbReference type="EMBL" id="JAHXZJ010000001">
    <property type="protein sequence ID" value="KAH0566865.1"/>
    <property type="molecule type" value="Genomic_DNA"/>
</dbReference>
<reference evidence="2 3" key="1">
    <citation type="journal article" date="2021" name="J. Hered.">
        <title>A chromosome-level genome assembly of the parasitoid wasp, Cotesia glomerata (Hymenoptera: Braconidae).</title>
        <authorList>
            <person name="Pinto B.J."/>
            <person name="Weis J.J."/>
            <person name="Gamble T."/>
            <person name="Ode P.J."/>
            <person name="Paul R."/>
            <person name="Zaspel J.M."/>
        </authorList>
    </citation>
    <scope>NUCLEOTIDE SEQUENCE [LARGE SCALE GENOMIC DNA]</scope>
    <source>
        <strain evidence="2">CgM1</strain>
    </source>
</reference>
<proteinExistence type="predicted"/>
<sequence length="75" mass="8085">MGLQLRTGDNKTGNGSCSCYGNGKSVRLRREERIETNGLPRDRSIGSFVSGRDSVPSSLDKSVQFNLDTGQSSCT</sequence>
<keyword evidence="3" id="KW-1185">Reference proteome</keyword>
<feature type="region of interest" description="Disordered" evidence="1">
    <location>
        <begin position="34"/>
        <end position="60"/>
    </location>
</feature>
<dbReference type="Proteomes" id="UP000826195">
    <property type="component" value="Unassembled WGS sequence"/>
</dbReference>
<feature type="compositionally biased region" description="Basic and acidic residues" evidence="1">
    <location>
        <begin position="34"/>
        <end position="44"/>
    </location>
</feature>
<accession>A0AAV7J2N0</accession>
<evidence type="ECO:0000256" key="1">
    <source>
        <dbReference type="SAM" id="MobiDB-lite"/>
    </source>
</evidence>
<gene>
    <name evidence="2" type="ORF">KQX54_004912</name>
</gene>
<dbReference type="AlphaFoldDB" id="A0AAV7J2N0"/>
<organism evidence="2 3">
    <name type="scientific">Cotesia glomerata</name>
    <name type="common">Lepidopteran parasitic wasp</name>
    <name type="synonym">Apanteles glomeratus</name>
    <dbReference type="NCBI Taxonomy" id="32391"/>
    <lineage>
        <taxon>Eukaryota</taxon>
        <taxon>Metazoa</taxon>
        <taxon>Ecdysozoa</taxon>
        <taxon>Arthropoda</taxon>
        <taxon>Hexapoda</taxon>
        <taxon>Insecta</taxon>
        <taxon>Pterygota</taxon>
        <taxon>Neoptera</taxon>
        <taxon>Endopterygota</taxon>
        <taxon>Hymenoptera</taxon>
        <taxon>Apocrita</taxon>
        <taxon>Ichneumonoidea</taxon>
        <taxon>Braconidae</taxon>
        <taxon>Microgastrinae</taxon>
        <taxon>Cotesia</taxon>
    </lineage>
</organism>
<comment type="caution">
    <text evidence="2">The sequence shown here is derived from an EMBL/GenBank/DDBJ whole genome shotgun (WGS) entry which is preliminary data.</text>
</comment>
<name>A0AAV7J2N0_COTGL</name>
<protein>
    <submittedName>
        <fullName evidence="2">Uncharacterized protein</fullName>
    </submittedName>
</protein>
<evidence type="ECO:0000313" key="3">
    <source>
        <dbReference type="Proteomes" id="UP000826195"/>
    </source>
</evidence>
<evidence type="ECO:0000313" key="2">
    <source>
        <dbReference type="EMBL" id="KAH0566865.1"/>
    </source>
</evidence>